<accession>A0A0F9WVK4</accession>
<sequence>MKDMDEEGIVLAEFAGNEECRFSWSDAGYPKLDASYKFTLGKIQGDWFFQQWEARDGTLHAVVRFGMDDPELQGVLERSNVIHLVASLMEEVLNENPYACPDELVSAGAAHPLVGGVSIDADDGVICICEALKKSELETVAENILDDRNEQDFLRGLRELAYNFDHGRVFLIAETADEKAKYAAMRPIEPRDDMDMVIEVRPIPQSDRRRPKYLRPLGAFHLSQTPRFDYDSRTLTGVSEYIGFEGGLFCHSDIWNAIAVMKRLPPEDTAQEDVRHYIDMALGDLASKTPEPG</sequence>
<reference evidence="1" key="1">
    <citation type="journal article" date="2015" name="Nature">
        <title>Complex archaea that bridge the gap between prokaryotes and eukaryotes.</title>
        <authorList>
            <person name="Spang A."/>
            <person name="Saw J.H."/>
            <person name="Jorgensen S.L."/>
            <person name="Zaremba-Niedzwiedzka K."/>
            <person name="Martijn J."/>
            <person name="Lind A.E."/>
            <person name="van Eijk R."/>
            <person name="Schleper C."/>
            <person name="Guy L."/>
            <person name="Ettema T.J."/>
        </authorList>
    </citation>
    <scope>NUCLEOTIDE SEQUENCE</scope>
</reference>
<evidence type="ECO:0000313" key="1">
    <source>
        <dbReference type="EMBL" id="KKN90416.1"/>
    </source>
</evidence>
<comment type="caution">
    <text evidence="1">The sequence shown here is derived from an EMBL/GenBank/DDBJ whole genome shotgun (WGS) entry which is preliminary data.</text>
</comment>
<name>A0A0F9WVK4_9ZZZZ</name>
<dbReference type="EMBL" id="LAZR01000110">
    <property type="protein sequence ID" value="KKN90416.1"/>
    <property type="molecule type" value="Genomic_DNA"/>
</dbReference>
<protein>
    <submittedName>
        <fullName evidence="1">Uncharacterized protein</fullName>
    </submittedName>
</protein>
<gene>
    <name evidence="1" type="ORF">LCGC14_0227850</name>
</gene>
<dbReference type="AlphaFoldDB" id="A0A0F9WVK4"/>
<proteinExistence type="predicted"/>
<organism evidence="1">
    <name type="scientific">marine sediment metagenome</name>
    <dbReference type="NCBI Taxonomy" id="412755"/>
    <lineage>
        <taxon>unclassified sequences</taxon>
        <taxon>metagenomes</taxon>
        <taxon>ecological metagenomes</taxon>
    </lineage>
</organism>